<dbReference type="PROSITE" id="PS50885">
    <property type="entry name" value="HAMP"/>
    <property type="match status" value="1"/>
</dbReference>
<evidence type="ECO:0000256" key="5">
    <source>
        <dbReference type="ARBA" id="ARBA00022679"/>
    </source>
</evidence>
<feature type="domain" description="Histidine kinase" evidence="15">
    <location>
        <begin position="637"/>
        <end position="743"/>
    </location>
</feature>
<dbReference type="Pfam" id="PF00672">
    <property type="entry name" value="HAMP"/>
    <property type="match status" value="1"/>
</dbReference>
<evidence type="ECO:0000259" key="16">
    <source>
        <dbReference type="PROSITE" id="PS50885"/>
    </source>
</evidence>
<feature type="compositionally biased region" description="Basic and acidic residues" evidence="13">
    <location>
        <begin position="1"/>
        <end position="10"/>
    </location>
</feature>
<keyword evidence="12" id="KW-0175">Coiled coil</keyword>
<dbReference type="Pfam" id="PF08376">
    <property type="entry name" value="NIT"/>
    <property type="match status" value="1"/>
</dbReference>
<proteinExistence type="predicted"/>
<protein>
    <recommendedName>
        <fullName evidence="3">histidine kinase</fullName>
        <ecNumber evidence="3">2.7.13.3</ecNumber>
    </recommendedName>
</protein>
<evidence type="ECO:0000256" key="1">
    <source>
        <dbReference type="ARBA" id="ARBA00000085"/>
    </source>
</evidence>
<dbReference type="InterPro" id="IPR050980">
    <property type="entry name" value="2C_sensor_his_kinase"/>
</dbReference>
<dbReference type="CDD" id="cd06225">
    <property type="entry name" value="HAMP"/>
    <property type="match status" value="1"/>
</dbReference>
<evidence type="ECO:0000256" key="2">
    <source>
        <dbReference type="ARBA" id="ARBA00004370"/>
    </source>
</evidence>
<feature type="transmembrane region" description="Helical" evidence="14">
    <location>
        <begin position="427"/>
        <end position="449"/>
    </location>
</feature>
<keyword evidence="6 14" id="KW-0812">Transmembrane</keyword>
<dbReference type="PROSITE" id="PS50906">
    <property type="entry name" value="NIT"/>
    <property type="match status" value="1"/>
</dbReference>
<evidence type="ECO:0000256" key="10">
    <source>
        <dbReference type="ARBA" id="ARBA00022989"/>
    </source>
</evidence>
<dbReference type="EC" id="2.7.13.3" evidence="3"/>
<dbReference type="Proteomes" id="UP001199054">
    <property type="component" value="Unassembled WGS sequence"/>
</dbReference>
<feature type="domain" description="HAMP" evidence="16">
    <location>
        <begin position="450"/>
        <end position="520"/>
    </location>
</feature>
<keyword evidence="9" id="KW-0067">ATP-binding</keyword>
<comment type="caution">
    <text evidence="18">The sequence shown here is derived from an EMBL/GenBank/DDBJ whole genome shotgun (WGS) entry which is preliminary data.</text>
</comment>
<dbReference type="Gene3D" id="3.30.565.10">
    <property type="entry name" value="Histidine kinase-like ATPase, C-terminal domain"/>
    <property type="match status" value="1"/>
</dbReference>
<dbReference type="InterPro" id="IPR005467">
    <property type="entry name" value="His_kinase_dom"/>
</dbReference>
<dbReference type="InterPro" id="IPR003660">
    <property type="entry name" value="HAMP_dom"/>
</dbReference>
<dbReference type="InterPro" id="IPR036890">
    <property type="entry name" value="HATPase_C_sf"/>
</dbReference>
<keyword evidence="5" id="KW-0808">Transferase</keyword>
<keyword evidence="4" id="KW-0597">Phosphoprotein</keyword>
<evidence type="ECO:0000256" key="7">
    <source>
        <dbReference type="ARBA" id="ARBA00022741"/>
    </source>
</evidence>
<feature type="domain" description="NIT" evidence="17">
    <location>
        <begin position="158"/>
        <end position="419"/>
    </location>
</feature>
<dbReference type="PANTHER" id="PTHR44936">
    <property type="entry name" value="SENSOR PROTEIN CREC"/>
    <property type="match status" value="1"/>
</dbReference>
<reference evidence="18 19" key="1">
    <citation type="submission" date="2021-10" db="EMBL/GenBank/DDBJ databases">
        <title>Streptomyces sp. strain SMC 277, a novel streptomycete isolated from soil.</title>
        <authorList>
            <person name="Chanama M."/>
        </authorList>
    </citation>
    <scope>NUCLEOTIDE SEQUENCE [LARGE SCALE GENOMIC DNA]</scope>
    <source>
        <strain evidence="18 19">SMC 277</strain>
    </source>
</reference>
<dbReference type="InterPro" id="IPR010910">
    <property type="entry name" value="Nitrate/nitrite_sensing_bac"/>
</dbReference>
<dbReference type="PROSITE" id="PS50109">
    <property type="entry name" value="HIS_KIN"/>
    <property type="match status" value="1"/>
</dbReference>
<evidence type="ECO:0000256" key="14">
    <source>
        <dbReference type="SAM" id="Phobius"/>
    </source>
</evidence>
<dbReference type="Pfam" id="PF02518">
    <property type="entry name" value="HATPase_c"/>
    <property type="match status" value="1"/>
</dbReference>
<dbReference type="EMBL" id="JAJAUY010000115">
    <property type="protein sequence ID" value="MCB5182260.1"/>
    <property type="molecule type" value="Genomic_DNA"/>
</dbReference>
<dbReference type="PANTHER" id="PTHR44936:SF9">
    <property type="entry name" value="SENSOR PROTEIN CREC"/>
    <property type="match status" value="1"/>
</dbReference>
<feature type="compositionally biased region" description="Low complexity" evidence="13">
    <location>
        <begin position="44"/>
        <end position="64"/>
    </location>
</feature>
<comment type="subcellular location">
    <subcellularLocation>
        <location evidence="2">Membrane</location>
    </subcellularLocation>
</comment>
<gene>
    <name evidence="18" type="ORF">LG632_23105</name>
</gene>
<keyword evidence="8" id="KW-0418">Kinase</keyword>
<dbReference type="SUPFAM" id="SSF55874">
    <property type="entry name" value="ATPase domain of HSP90 chaperone/DNA topoisomerase II/histidine kinase"/>
    <property type="match status" value="1"/>
</dbReference>
<feature type="coiled-coil region" evidence="12">
    <location>
        <begin position="402"/>
        <end position="429"/>
    </location>
</feature>
<dbReference type="SMART" id="SM00304">
    <property type="entry name" value="HAMP"/>
    <property type="match status" value="1"/>
</dbReference>
<keyword evidence="19" id="KW-1185">Reference proteome</keyword>
<accession>A0ABS8BCB8</accession>
<keyword evidence="10 14" id="KW-1133">Transmembrane helix</keyword>
<evidence type="ECO:0000256" key="11">
    <source>
        <dbReference type="ARBA" id="ARBA00023012"/>
    </source>
</evidence>
<feature type="compositionally biased region" description="Basic residues" evidence="13">
    <location>
        <begin position="65"/>
        <end position="76"/>
    </location>
</feature>
<evidence type="ECO:0000256" key="4">
    <source>
        <dbReference type="ARBA" id="ARBA00022553"/>
    </source>
</evidence>
<dbReference type="InterPro" id="IPR003594">
    <property type="entry name" value="HATPase_dom"/>
</dbReference>
<evidence type="ECO:0000256" key="8">
    <source>
        <dbReference type="ARBA" id="ARBA00022777"/>
    </source>
</evidence>
<keyword evidence="11" id="KW-0902">Two-component regulatory system</keyword>
<dbReference type="InterPro" id="IPR013587">
    <property type="entry name" value="Nitrate/nitrite_sensing"/>
</dbReference>
<keyword evidence="7" id="KW-0547">Nucleotide-binding</keyword>
<evidence type="ECO:0000313" key="18">
    <source>
        <dbReference type="EMBL" id="MCB5182260.1"/>
    </source>
</evidence>
<evidence type="ECO:0000256" key="12">
    <source>
        <dbReference type="SAM" id="Coils"/>
    </source>
</evidence>
<evidence type="ECO:0000259" key="15">
    <source>
        <dbReference type="PROSITE" id="PS50109"/>
    </source>
</evidence>
<evidence type="ECO:0000313" key="19">
    <source>
        <dbReference type="Proteomes" id="UP001199054"/>
    </source>
</evidence>
<evidence type="ECO:0000259" key="17">
    <source>
        <dbReference type="PROSITE" id="PS50906"/>
    </source>
</evidence>
<evidence type="ECO:0000256" key="6">
    <source>
        <dbReference type="ARBA" id="ARBA00022692"/>
    </source>
</evidence>
<evidence type="ECO:0000256" key="13">
    <source>
        <dbReference type="SAM" id="MobiDB-lite"/>
    </source>
</evidence>
<organism evidence="18 19">
    <name type="scientific">Streptomyces antimicrobicus</name>
    <dbReference type="NCBI Taxonomy" id="2883108"/>
    <lineage>
        <taxon>Bacteria</taxon>
        <taxon>Bacillati</taxon>
        <taxon>Actinomycetota</taxon>
        <taxon>Actinomycetes</taxon>
        <taxon>Kitasatosporales</taxon>
        <taxon>Streptomycetaceae</taxon>
        <taxon>Streptomyces</taxon>
    </lineage>
</organism>
<keyword evidence="14" id="KW-0472">Membrane</keyword>
<dbReference type="SMART" id="SM00387">
    <property type="entry name" value="HATPase_c"/>
    <property type="match status" value="1"/>
</dbReference>
<dbReference type="Gene3D" id="6.10.340.10">
    <property type="match status" value="1"/>
</dbReference>
<name>A0ABS8BCB8_9ACTN</name>
<feature type="region of interest" description="Disordered" evidence="13">
    <location>
        <begin position="1"/>
        <end position="107"/>
    </location>
</feature>
<sequence>MQGRFKRDGKGSPQALQGRGDAAAEQEPRGGTDRGFSPQHAQNSGPAAGAPGAGAGPDSPAAAKAKGRGKAKAKNRPKGDAAPSVTEETTGQDQAIPKAPVGPGSRISMQNWRISTRLVSLLTLPVVAATTLGGFRINDSLNNIDQLEHMQLLTTMTRQATNLAAMLQEERDKSAGPLTNDRSGKPNSLVQGVRDQTDTAMAAFAAATDKIDSSEDKDDTLKSIRNNVLQIGRQLSGIEDIRKKAYQSSAQQTVTEYNALIVSLLSLSQDMAQATSSPEMIKRTRALAAFSSAKEYASIQRAIIAAALPESGDKPGRLEENDRLYAFSALRGESQAKKTFELVYQGKAEELLQSLGDGNAEVGSADHYARRVLTTQGQFGKEKNRSWMDWYDADDTKLQAMKVIELTLLEDMEQKARELKNESQRDAIINGALILLVLGVSLVGAFIMARSMIRSLRRLQDTATRVAQERLPELVKQLSETDPQDVDTSVESVGVHSRDEIGQVAAAFDDVHREAVRLAAEQALLRGNVNAMFTNLSRRSQGLIQRQLSLISELESREADPDQLSSLFKLDHLATRMRRNGENLLVLAGEEPGRRWTRPVPLVDVLRAAASEVEQYERIELAAVPSTDVAGRVVNDLVHLLAELLENATSFSSPQTKVKVTGHALPDGRVLVEIHDTGIGLSPEDLAAINERLASPPTVDVSVSRRMGLFVVGRLSLRHGIRIQLRPSDSGGTTALVMLPVDVAQGGRKPGPGGQGGP</sequence>
<comment type="catalytic activity">
    <reaction evidence="1">
        <text>ATP + protein L-histidine = ADP + protein N-phospho-L-histidine.</text>
        <dbReference type="EC" id="2.7.13.3"/>
    </reaction>
</comment>
<feature type="non-terminal residue" evidence="18">
    <location>
        <position position="758"/>
    </location>
</feature>
<evidence type="ECO:0000256" key="9">
    <source>
        <dbReference type="ARBA" id="ARBA00022840"/>
    </source>
</evidence>
<evidence type="ECO:0000256" key="3">
    <source>
        <dbReference type="ARBA" id="ARBA00012438"/>
    </source>
</evidence>
<dbReference type="RefSeq" id="WP_226729350.1">
    <property type="nucleotide sequence ID" value="NZ_JAJAUY010000115.1"/>
</dbReference>